<sequence length="265" mass="29006">MRRLAIALAAALLPAAALAQSCGNDASGFEAWKQQFAQIAIQNGVGQRGLEALAAASYSEATIRLDRAVQREQRSFEEIWRVRGGDQLARQGRERYAANRAFFDALEQAYGIPGPYLVALHGWETNFGADLRTVRIPVVSAILTVAYDCRRPELFIPHAIGALQLVDRGMLSITDLGAGHGEMGHTQFLPGNVVRYGVDGNGDGRIDMNDWQDALASTANMIARQGWQRGAGYGPGEPNFDVMYHWNRGTNYRTAVARLADMIRG</sequence>
<feature type="signal peptide" evidence="1">
    <location>
        <begin position="1"/>
        <end position="19"/>
    </location>
</feature>
<dbReference type="InterPro" id="IPR043426">
    <property type="entry name" value="MltB-like"/>
</dbReference>
<comment type="caution">
    <text evidence="3">The sequence shown here is derived from an EMBL/GenBank/DDBJ whole genome shotgun (WGS) entry which is preliminary data.</text>
</comment>
<keyword evidence="1" id="KW-0732">Signal</keyword>
<evidence type="ECO:0000313" key="4">
    <source>
        <dbReference type="Proteomes" id="UP000015346"/>
    </source>
</evidence>
<dbReference type="RefSeq" id="WP_021097182.1">
    <property type="nucleotide sequence ID" value="NZ_KE557320.1"/>
</dbReference>
<dbReference type="Pfam" id="PF13406">
    <property type="entry name" value="SLT_2"/>
    <property type="match status" value="1"/>
</dbReference>
<evidence type="ECO:0000256" key="1">
    <source>
        <dbReference type="SAM" id="SignalP"/>
    </source>
</evidence>
<feature type="chain" id="PRO_5004556566" evidence="1">
    <location>
        <begin position="20"/>
        <end position="265"/>
    </location>
</feature>
<dbReference type="Gene3D" id="1.10.8.350">
    <property type="entry name" value="Bacterial muramidase"/>
    <property type="match status" value="1"/>
</dbReference>
<dbReference type="SUPFAM" id="SSF53955">
    <property type="entry name" value="Lysozyme-like"/>
    <property type="match status" value="1"/>
</dbReference>
<organism evidence="3 4">
    <name type="scientific">Rubellimicrobium thermophilum DSM 16684</name>
    <dbReference type="NCBI Taxonomy" id="1123069"/>
    <lineage>
        <taxon>Bacteria</taxon>
        <taxon>Pseudomonadati</taxon>
        <taxon>Pseudomonadota</taxon>
        <taxon>Alphaproteobacteria</taxon>
        <taxon>Rhodobacterales</taxon>
        <taxon>Roseobacteraceae</taxon>
        <taxon>Rubellimicrobium</taxon>
    </lineage>
</organism>
<dbReference type="InterPro" id="IPR031304">
    <property type="entry name" value="SLT_2"/>
</dbReference>
<dbReference type="AlphaFoldDB" id="S9SIT4"/>
<dbReference type="GO" id="GO:0008933">
    <property type="term" value="F:peptidoglycan lytic transglycosylase activity"/>
    <property type="evidence" value="ECO:0007669"/>
    <property type="project" value="TreeGrafter"/>
</dbReference>
<dbReference type="PANTHER" id="PTHR30163">
    <property type="entry name" value="MEMBRANE-BOUND LYTIC MUREIN TRANSGLYCOSYLASE B"/>
    <property type="match status" value="1"/>
</dbReference>
<dbReference type="PANTHER" id="PTHR30163:SF8">
    <property type="entry name" value="LYTIC MUREIN TRANSGLYCOSYLASE"/>
    <property type="match status" value="1"/>
</dbReference>
<feature type="domain" description="Transglycosylase SLT" evidence="2">
    <location>
        <begin position="29"/>
        <end position="234"/>
    </location>
</feature>
<dbReference type="PATRIC" id="fig|1123069.3.peg.1057"/>
<evidence type="ECO:0000259" key="2">
    <source>
        <dbReference type="Pfam" id="PF13406"/>
    </source>
</evidence>
<accession>S9SIT4</accession>
<reference evidence="3 4" key="1">
    <citation type="journal article" date="2013" name="Stand. Genomic Sci.">
        <title>Genome sequence of the reddish-pigmented Rubellimicrobium thermophilum type strain (DSM 16684(T)), a member of the Roseobacter clade.</title>
        <authorList>
            <person name="Fiebig A."/>
            <person name="Riedel T."/>
            <person name="Gronow S."/>
            <person name="Petersen J."/>
            <person name="Klenk H.P."/>
            <person name="Goker M."/>
        </authorList>
    </citation>
    <scope>NUCLEOTIDE SEQUENCE [LARGE SCALE GENOMIC DNA]</scope>
    <source>
        <strain evidence="3 4">DSM 16684</strain>
    </source>
</reference>
<dbReference type="Proteomes" id="UP000015346">
    <property type="component" value="Unassembled WGS sequence"/>
</dbReference>
<dbReference type="InterPro" id="IPR018247">
    <property type="entry name" value="EF_Hand_1_Ca_BS"/>
</dbReference>
<name>S9SIT4_9RHOB</name>
<proteinExistence type="predicted"/>
<dbReference type="EMBL" id="AOLV01000010">
    <property type="protein sequence ID" value="EPX86274.1"/>
    <property type="molecule type" value="Genomic_DNA"/>
</dbReference>
<protein>
    <submittedName>
        <fullName evidence="3">Transglycosylase SLT domain protein</fullName>
    </submittedName>
</protein>
<dbReference type="CDD" id="cd13399">
    <property type="entry name" value="Slt35-like"/>
    <property type="match status" value="1"/>
</dbReference>
<dbReference type="PROSITE" id="PS51257">
    <property type="entry name" value="PROKAR_LIPOPROTEIN"/>
    <property type="match status" value="1"/>
</dbReference>
<evidence type="ECO:0000313" key="3">
    <source>
        <dbReference type="EMBL" id="EPX86274.1"/>
    </source>
</evidence>
<dbReference type="STRING" id="1123069.ruthe_01087"/>
<dbReference type="GO" id="GO:0009253">
    <property type="term" value="P:peptidoglycan catabolic process"/>
    <property type="evidence" value="ECO:0007669"/>
    <property type="project" value="TreeGrafter"/>
</dbReference>
<dbReference type="HOGENOM" id="CLU_035402_3_0_5"/>
<keyword evidence="4" id="KW-1185">Reference proteome</keyword>
<dbReference type="OrthoDB" id="9808544at2"/>
<dbReference type="InterPro" id="IPR023346">
    <property type="entry name" value="Lysozyme-like_dom_sf"/>
</dbReference>
<dbReference type="PROSITE" id="PS00018">
    <property type="entry name" value="EF_HAND_1"/>
    <property type="match status" value="1"/>
</dbReference>
<gene>
    <name evidence="3" type="ORF">ruthe_01087</name>
</gene>